<dbReference type="GO" id="GO:0008528">
    <property type="term" value="F:G protein-coupled peptide receptor activity"/>
    <property type="evidence" value="ECO:0007669"/>
    <property type="project" value="InterPro"/>
</dbReference>
<dbReference type="EMBL" id="CANHGI010000003">
    <property type="protein sequence ID" value="CAI5445695.1"/>
    <property type="molecule type" value="Genomic_DNA"/>
</dbReference>
<reference evidence="8" key="1">
    <citation type="submission" date="2022-11" db="EMBL/GenBank/DDBJ databases">
        <authorList>
            <person name="Kikuchi T."/>
        </authorList>
    </citation>
    <scope>NUCLEOTIDE SEQUENCE</scope>
    <source>
        <strain evidence="8">PS1010</strain>
    </source>
</reference>
<evidence type="ECO:0000313" key="8">
    <source>
        <dbReference type="EMBL" id="CAI5445695.1"/>
    </source>
</evidence>
<feature type="transmembrane region" description="Helical" evidence="6">
    <location>
        <begin position="112"/>
        <end position="135"/>
    </location>
</feature>
<protein>
    <recommendedName>
        <fullName evidence="7">G-protein coupled receptors family 1 profile domain-containing protein</fullName>
    </recommendedName>
</protein>
<dbReference type="GO" id="GO:0016020">
    <property type="term" value="C:membrane"/>
    <property type="evidence" value="ECO:0007669"/>
    <property type="project" value="UniProtKB-SubCell"/>
</dbReference>
<keyword evidence="3 6" id="KW-1133">Transmembrane helix</keyword>
<sequence length="428" mass="48966">MNISTFSTPLPPAYNHCLSEKSFHYTNNDLEWFIMKFLLPLLILFGISGNILNLTVLTTPNMRTRSNKLLCCLALADIICLLAMMPHCLAHYEFFWRSWWFHRTYGHHKISIMWINNWTMAAASWLVFVICLERLIGIKYPLSVRKQVKIMQPRCVIPIIITITGLVTSYNLFTHECRGSFFCQNTQYHARCLPIDGISWFGKGKNEYSEIYKDFVRISPKISAVFMVMLPCCLVILSNVMLILTLRDRKKLFTPNAVGSTDSQYAGMQSKTEHKVTITVTAIVTCFTITQSPSALVNYFSHYSIIQQSFLYISPICTVLVILGKSLNFVLFCLSSANFRQRLIHQTKQGILRKKTTSRSVSMVTASTVVMEQIQTRPNTNRRTNSSSQLLTRIPATSQQHRTNSSQSMMTSENVPLKELTRRGTSFV</sequence>
<feature type="compositionally biased region" description="Polar residues" evidence="5">
    <location>
        <begin position="377"/>
        <end position="414"/>
    </location>
</feature>
<evidence type="ECO:0000259" key="7">
    <source>
        <dbReference type="PROSITE" id="PS50262"/>
    </source>
</evidence>
<organism evidence="8 9">
    <name type="scientific">Caenorhabditis angaria</name>
    <dbReference type="NCBI Taxonomy" id="860376"/>
    <lineage>
        <taxon>Eukaryota</taxon>
        <taxon>Metazoa</taxon>
        <taxon>Ecdysozoa</taxon>
        <taxon>Nematoda</taxon>
        <taxon>Chromadorea</taxon>
        <taxon>Rhabditida</taxon>
        <taxon>Rhabditina</taxon>
        <taxon>Rhabditomorpha</taxon>
        <taxon>Rhabditoidea</taxon>
        <taxon>Rhabditidae</taxon>
        <taxon>Peloderinae</taxon>
        <taxon>Caenorhabditis</taxon>
    </lineage>
</organism>
<feature type="transmembrane region" description="Helical" evidence="6">
    <location>
        <begin position="312"/>
        <end position="334"/>
    </location>
</feature>
<keyword evidence="4 6" id="KW-0472">Membrane</keyword>
<evidence type="ECO:0000256" key="3">
    <source>
        <dbReference type="ARBA" id="ARBA00022989"/>
    </source>
</evidence>
<dbReference type="Gene3D" id="1.20.1070.10">
    <property type="entry name" value="Rhodopsin 7-helix transmembrane proteins"/>
    <property type="match status" value="1"/>
</dbReference>
<gene>
    <name evidence="8" type="ORF">CAMP_LOCUS8332</name>
</gene>
<comment type="subcellular location">
    <subcellularLocation>
        <location evidence="1">Membrane</location>
    </subcellularLocation>
</comment>
<feature type="transmembrane region" description="Helical" evidence="6">
    <location>
        <begin position="222"/>
        <end position="244"/>
    </location>
</feature>
<dbReference type="CDD" id="cd14978">
    <property type="entry name" value="7tmA_FMRFamide_R-like"/>
    <property type="match status" value="1"/>
</dbReference>
<feature type="transmembrane region" description="Helical" evidence="6">
    <location>
        <begin position="37"/>
        <end position="57"/>
    </location>
</feature>
<evidence type="ECO:0000256" key="4">
    <source>
        <dbReference type="ARBA" id="ARBA00023136"/>
    </source>
</evidence>
<dbReference type="Pfam" id="PF10324">
    <property type="entry name" value="7TM_GPCR_Srw"/>
    <property type="match status" value="1"/>
</dbReference>
<evidence type="ECO:0000256" key="2">
    <source>
        <dbReference type="ARBA" id="ARBA00022692"/>
    </source>
</evidence>
<comment type="caution">
    <text evidence="8">The sequence shown here is derived from an EMBL/GenBank/DDBJ whole genome shotgun (WGS) entry which is preliminary data.</text>
</comment>
<evidence type="ECO:0000313" key="9">
    <source>
        <dbReference type="Proteomes" id="UP001152747"/>
    </source>
</evidence>
<keyword evidence="9" id="KW-1185">Reference proteome</keyword>
<feature type="domain" description="G-protein coupled receptors family 1 profile" evidence="7">
    <location>
        <begin position="49"/>
        <end position="332"/>
    </location>
</feature>
<dbReference type="PROSITE" id="PS50262">
    <property type="entry name" value="G_PROTEIN_RECEP_F1_2"/>
    <property type="match status" value="1"/>
</dbReference>
<dbReference type="PRINTS" id="PR00237">
    <property type="entry name" value="GPCRRHODOPSN"/>
</dbReference>
<feature type="region of interest" description="Disordered" evidence="5">
    <location>
        <begin position="377"/>
        <end position="428"/>
    </location>
</feature>
<keyword evidence="2 6" id="KW-0812">Transmembrane</keyword>
<feature type="transmembrane region" description="Helical" evidence="6">
    <location>
        <begin position="155"/>
        <end position="173"/>
    </location>
</feature>
<dbReference type="InterPro" id="IPR019427">
    <property type="entry name" value="7TM_GPCR_serpentine_rcpt_Srw"/>
</dbReference>
<feature type="transmembrane region" description="Helical" evidence="6">
    <location>
        <begin position="69"/>
        <end position="92"/>
    </location>
</feature>
<dbReference type="PANTHER" id="PTHR46895">
    <property type="entry name" value="PROTEIN CBG20548-RELATED"/>
    <property type="match status" value="1"/>
</dbReference>
<dbReference type="PANTHER" id="PTHR46895:SF3">
    <property type="entry name" value="G-PROTEIN COUPLED RECEPTOR F59B2.13-RELATED"/>
    <property type="match status" value="1"/>
</dbReference>
<feature type="transmembrane region" description="Helical" evidence="6">
    <location>
        <begin position="276"/>
        <end position="300"/>
    </location>
</feature>
<dbReference type="InterPro" id="IPR000276">
    <property type="entry name" value="GPCR_Rhodpsn"/>
</dbReference>
<evidence type="ECO:0000256" key="1">
    <source>
        <dbReference type="ARBA" id="ARBA00004370"/>
    </source>
</evidence>
<proteinExistence type="predicted"/>
<dbReference type="AlphaFoldDB" id="A0A9P1IJD2"/>
<dbReference type="SUPFAM" id="SSF81321">
    <property type="entry name" value="Family A G protein-coupled receptor-like"/>
    <property type="match status" value="1"/>
</dbReference>
<evidence type="ECO:0000256" key="5">
    <source>
        <dbReference type="SAM" id="MobiDB-lite"/>
    </source>
</evidence>
<dbReference type="OrthoDB" id="10011262at2759"/>
<dbReference type="InterPro" id="IPR017452">
    <property type="entry name" value="GPCR_Rhodpsn_7TM"/>
</dbReference>
<dbReference type="Proteomes" id="UP001152747">
    <property type="component" value="Unassembled WGS sequence"/>
</dbReference>
<accession>A0A9P1IJD2</accession>
<evidence type="ECO:0000256" key="6">
    <source>
        <dbReference type="SAM" id="Phobius"/>
    </source>
</evidence>
<name>A0A9P1IJD2_9PELO</name>